<dbReference type="SUPFAM" id="SSF53448">
    <property type="entry name" value="Nucleotide-diphospho-sugar transferases"/>
    <property type="match status" value="1"/>
</dbReference>
<evidence type="ECO:0008006" key="3">
    <source>
        <dbReference type="Google" id="ProtNLM"/>
    </source>
</evidence>
<organism evidence="1 2">
    <name type="scientific">Brucella intermedia LMG 3301</name>
    <dbReference type="NCBI Taxonomy" id="641118"/>
    <lineage>
        <taxon>Bacteria</taxon>
        <taxon>Pseudomonadati</taxon>
        <taxon>Pseudomonadota</taxon>
        <taxon>Alphaproteobacteria</taxon>
        <taxon>Hyphomicrobiales</taxon>
        <taxon>Brucellaceae</taxon>
        <taxon>Brucella/Ochrobactrum group</taxon>
        <taxon>Brucella</taxon>
    </lineage>
</organism>
<evidence type="ECO:0000313" key="2">
    <source>
        <dbReference type="Proteomes" id="UP000004386"/>
    </source>
</evidence>
<name>C4WIR1_9HYPH</name>
<accession>C4WIR1</accession>
<sequence>MIYEARMLSVVIETLNSERALAHTLSALVPAVVEGLLRRVSVIDRGSSDETALVALGAGCAFHAEMDIETALDEIRTPWVLLLTPGSIPQEGWEEVLRRHMEHGGGAARFSLPEDGGFGAVRKVFGHKATLDAGLLVRLDVVKPLLLDGVSFEQLPQRLKPVRLKHSILPPDEA</sequence>
<evidence type="ECO:0000313" key="1">
    <source>
        <dbReference type="EMBL" id="EEQ95102.1"/>
    </source>
</evidence>
<comment type="caution">
    <text evidence="1">The sequence shown here is derived from an EMBL/GenBank/DDBJ whole genome shotgun (WGS) entry which is preliminary data.</text>
</comment>
<proteinExistence type="predicted"/>
<dbReference type="Proteomes" id="UP000004386">
    <property type="component" value="Unassembled WGS sequence"/>
</dbReference>
<dbReference type="Gene3D" id="3.90.550.10">
    <property type="entry name" value="Spore Coat Polysaccharide Biosynthesis Protein SpsA, Chain A"/>
    <property type="match status" value="1"/>
</dbReference>
<gene>
    <name evidence="1" type="ORF">OINT_1000449</name>
</gene>
<protein>
    <recommendedName>
        <fullName evidence="3">Glycosyl transferase</fullName>
    </recommendedName>
</protein>
<dbReference type="InterPro" id="IPR029044">
    <property type="entry name" value="Nucleotide-diphossugar_trans"/>
</dbReference>
<dbReference type="EMBL" id="ACQA01000001">
    <property type="protein sequence ID" value="EEQ95102.1"/>
    <property type="molecule type" value="Genomic_DNA"/>
</dbReference>
<reference evidence="1 2" key="1">
    <citation type="submission" date="2009-05" db="EMBL/GenBank/DDBJ databases">
        <authorList>
            <person name="Setubal J.C."/>
            <person name="Boyle S."/>
            <person name="Crasta O.R."/>
            <person name="Gillespie J.J."/>
            <person name="Kenyon R.W."/>
            <person name="Lu J."/>
            <person name="Mane S."/>
            <person name="Nagrani S."/>
            <person name="Shallom J.M."/>
            <person name="Shallom S."/>
            <person name="Shukla M."/>
            <person name="Snyder E.E."/>
            <person name="Sobral B.W."/>
            <person name="Wattam A.R."/>
            <person name="Will R."/>
            <person name="Williams K."/>
            <person name="Yoo H."/>
            <person name="Munk C."/>
            <person name="Tapia R."/>
            <person name="Green L."/>
            <person name="Rogers Y."/>
            <person name="Detter J.C."/>
            <person name="Bruce D."/>
            <person name="Brettin T.S."/>
            <person name="Tsolis R."/>
        </authorList>
    </citation>
    <scope>NUCLEOTIDE SEQUENCE [LARGE SCALE GENOMIC DNA]</scope>
    <source>
        <strain evidence="1 2">LMG 3301</strain>
    </source>
</reference>
<dbReference type="HOGENOM" id="CLU_025996_17_5_5"/>
<dbReference type="AlphaFoldDB" id="C4WIR1"/>